<evidence type="ECO:0000313" key="2">
    <source>
        <dbReference type="EMBL" id="MBB3118773.1"/>
    </source>
</evidence>
<feature type="chain" id="PRO_5030986608" evidence="1">
    <location>
        <begin position="23"/>
        <end position="218"/>
    </location>
</feature>
<proteinExistence type="predicted"/>
<dbReference type="EMBL" id="JACHXD010000004">
    <property type="protein sequence ID" value="MBB3118773.1"/>
    <property type="molecule type" value="Genomic_DNA"/>
</dbReference>
<name>A0A7W5B9A0_9BURK</name>
<comment type="caution">
    <text evidence="2">The sequence shown here is derived from an EMBL/GenBank/DDBJ whole genome shotgun (WGS) entry which is preliminary data.</text>
</comment>
<keyword evidence="3" id="KW-1185">Reference proteome</keyword>
<dbReference type="AlphaFoldDB" id="A0A7W5B9A0"/>
<feature type="signal peptide" evidence="1">
    <location>
        <begin position="1"/>
        <end position="22"/>
    </location>
</feature>
<keyword evidence="1" id="KW-0732">Signal</keyword>
<gene>
    <name evidence="2" type="ORF">FHS03_001818</name>
</gene>
<evidence type="ECO:0000256" key="1">
    <source>
        <dbReference type="SAM" id="SignalP"/>
    </source>
</evidence>
<sequence>MEYTLKTLVATMLAAAAISAGAAPQEVAPDGFAQARQQFKAAAGGDSKASDAAIAAFSALAAANPSHPLLAAYEGAATAMKGRDAMMPWDKLKYAEKGANAIEKALAQLTPEHDEALFNGTPESIEIRLVAANTLLSLPGFMNRGAGGKRAVQAAIDSKVFGQASPQVRASLLNAAASIAANEKRGADEIAYLRQLAAITPAGKYSTAAEARLKELGQ</sequence>
<protein>
    <submittedName>
        <fullName evidence="2">Spy/CpxP family protein refolding chaperone</fullName>
    </submittedName>
</protein>
<dbReference type="RefSeq" id="WP_183440667.1">
    <property type="nucleotide sequence ID" value="NZ_JACHXD010000004.1"/>
</dbReference>
<accession>A0A7W5B9A0</accession>
<dbReference type="Proteomes" id="UP000541535">
    <property type="component" value="Unassembled WGS sequence"/>
</dbReference>
<organism evidence="2 3">
    <name type="scientific">Pseudoduganella violacea</name>
    <dbReference type="NCBI Taxonomy" id="1715466"/>
    <lineage>
        <taxon>Bacteria</taxon>
        <taxon>Pseudomonadati</taxon>
        <taxon>Pseudomonadota</taxon>
        <taxon>Betaproteobacteria</taxon>
        <taxon>Burkholderiales</taxon>
        <taxon>Oxalobacteraceae</taxon>
        <taxon>Telluria group</taxon>
        <taxon>Pseudoduganella</taxon>
    </lineage>
</organism>
<reference evidence="2 3" key="1">
    <citation type="submission" date="2020-08" db="EMBL/GenBank/DDBJ databases">
        <title>Genomic Encyclopedia of Type Strains, Phase III (KMG-III): the genomes of soil and plant-associated and newly described type strains.</title>
        <authorList>
            <person name="Whitman W."/>
        </authorList>
    </citation>
    <scope>NUCLEOTIDE SEQUENCE [LARGE SCALE GENOMIC DNA]</scope>
    <source>
        <strain evidence="2 3">CECT 8897</strain>
    </source>
</reference>
<evidence type="ECO:0000313" key="3">
    <source>
        <dbReference type="Proteomes" id="UP000541535"/>
    </source>
</evidence>